<comment type="caution">
    <text evidence="1">The sequence shown here is derived from an EMBL/GenBank/DDBJ whole genome shotgun (WGS) entry which is preliminary data.</text>
</comment>
<evidence type="ECO:0000313" key="2">
    <source>
        <dbReference type="Proteomes" id="UP000076609"/>
    </source>
</evidence>
<accession>A0ABR5YFT5</accession>
<proteinExistence type="predicted"/>
<sequence>MTAPLYNTEILRLAAETAQAVRLPEPHASVEKRSPICGSRVTVDIALGEDGHVAAIGMLVRACALGQASSALLARAVVGKTPAELAAASDTLTAWLAGEGDAPDWPGLTLFEPARPHSARHASIRLAFEAAAEAAAQAAGQRAAA</sequence>
<organism evidence="1 2">
    <name type="scientific">Sphingomonas hankookensis</name>
    <dbReference type="NCBI Taxonomy" id="563996"/>
    <lineage>
        <taxon>Bacteria</taxon>
        <taxon>Pseudomonadati</taxon>
        <taxon>Pseudomonadota</taxon>
        <taxon>Alphaproteobacteria</taxon>
        <taxon>Sphingomonadales</taxon>
        <taxon>Sphingomonadaceae</taxon>
        <taxon>Sphingomonas</taxon>
    </lineage>
</organism>
<dbReference type="Gene3D" id="3.90.1010.10">
    <property type="match status" value="1"/>
</dbReference>
<dbReference type="SUPFAM" id="SSF82649">
    <property type="entry name" value="SufE/NifU"/>
    <property type="match status" value="1"/>
</dbReference>
<reference evidence="2" key="1">
    <citation type="submission" date="2016-01" db="EMBL/GenBank/DDBJ databases">
        <title>Draft genome of Chromobacterium sp. F49.</title>
        <authorList>
            <person name="Hong K.W."/>
        </authorList>
    </citation>
    <scope>NUCLEOTIDE SEQUENCE [LARGE SCALE GENOMIC DNA]</scope>
    <source>
        <strain evidence="2">CN3</strain>
    </source>
</reference>
<protein>
    <submittedName>
        <fullName evidence="1">Iron-sulfur cluster assembly scaffold protein</fullName>
    </submittedName>
</protein>
<dbReference type="Proteomes" id="UP000076609">
    <property type="component" value="Unassembled WGS sequence"/>
</dbReference>
<dbReference type="InterPro" id="IPR002871">
    <property type="entry name" value="NIF_FeS_clus_asmbl_NifU_N"/>
</dbReference>
<dbReference type="CDD" id="cd06664">
    <property type="entry name" value="IscU_like"/>
    <property type="match status" value="1"/>
</dbReference>
<keyword evidence="2" id="KW-1185">Reference proteome</keyword>
<evidence type="ECO:0000313" key="1">
    <source>
        <dbReference type="EMBL" id="KZE17885.1"/>
    </source>
</evidence>
<dbReference type="RefSeq" id="WP_066688630.1">
    <property type="nucleotide sequence ID" value="NZ_CP117025.1"/>
</dbReference>
<gene>
    <name evidence="1" type="ORF">AVT10_10035</name>
</gene>
<dbReference type="EMBL" id="LQQO01000004">
    <property type="protein sequence ID" value="KZE17885.1"/>
    <property type="molecule type" value="Genomic_DNA"/>
</dbReference>
<name>A0ABR5YFT5_9SPHN</name>